<evidence type="ECO:0000313" key="4">
    <source>
        <dbReference type="EMBL" id="KIF84153.1"/>
    </source>
</evidence>
<sequence length="283" mass="29998">MTGKDQFDDEFEAFLHGRDDLSRHLRTLAQPEPPAELDAVILARAEADLAHSAANDPVMPDEAGRAQPGFLRRWRAPLAMAASVVCAFLLLLRWQTHSEAPAPLVVAQVSPPPAVEAPPTRQPAAMPPAQSAARGALGEKPPAAKPQPAVQRQAGTSVADPQVAPKPDAGRDTAMAPVQIAQADTLETIPRAGIMAAPARAPTPAAVPGHSPAADTTAIAAPPSPSSDPEKAKAWVALIEELLKADLRQDALTEWDKFRKAYPQYPVPGKLEAHIEALQKQPR</sequence>
<dbReference type="EMBL" id="JWJG01000028">
    <property type="protein sequence ID" value="KIF82053.1"/>
    <property type="molecule type" value="Genomic_DNA"/>
</dbReference>
<evidence type="ECO:0000313" key="3">
    <source>
        <dbReference type="EMBL" id="KIF82053.1"/>
    </source>
</evidence>
<reference evidence="2 5" key="1">
    <citation type="submission" date="2014-12" db="EMBL/GenBank/DDBJ databases">
        <title>Denitrispirillum autotrophicum gen. nov., sp. nov., Denitrifying, Facultatively Autotrophic Bacteria Isolated from Rice Paddy Soil.</title>
        <authorList>
            <person name="Ishii S."/>
            <person name="Ashida N."/>
            <person name="Ohno H."/>
            <person name="Otsuka S."/>
            <person name="Yokota A."/>
            <person name="Senoo K."/>
        </authorList>
    </citation>
    <scope>NUCLEOTIDE SEQUENCE [LARGE SCALE GENOMIC DNA]</scope>
    <source>
        <strain evidence="2 5">TSA66</strain>
    </source>
</reference>
<feature type="region of interest" description="Disordered" evidence="1">
    <location>
        <begin position="113"/>
        <end position="173"/>
    </location>
</feature>
<dbReference type="EMBL" id="JWJG01000004">
    <property type="protein sequence ID" value="KIF84153.1"/>
    <property type="molecule type" value="Genomic_DNA"/>
</dbReference>
<dbReference type="EMBL" id="JWJG01000028">
    <property type="protein sequence ID" value="KIF81686.1"/>
    <property type="molecule type" value="Genomic_DNA"/>
</dbReference>
<dbReference type="Proteomes" id="UP000031572">
    <property type="component" value="Unassembled WGS sequence"/>
</dbReference>
<dbReference type="OrthoDB" id="8781918at2"/>
<evidence type="ECO:0000256" key="1">
    <source>
        <dbReference type="SAM" id="MobiDB-lite"/>
    </source>
</evidence>
<name>A0A0C2BUH0_9BURK</name>
<feature type="compositionally biased region" description="Low complexity" evidence="1">
    <location>
        <begin position="123"/>
        <end position="136"/>
    </location>
</feature>
<organism evidence="2 5">
    <name type="scientific">Noviherbaspirillum autotrophicum</name>
    <dbReference type="NCBI Taxonomy" id="709839"/>
    <lineage>
        <taxon>Bacteria</taxon>
        <taxon>Pseudomonadati</taxon>
        <taxon>Pseudomonadota</taxon>
        <taxon>Betaproteobacteria</taxon>
        <taxon>Burkholderiales</taxon>
        <taxon>Oxalobacteraceae</taxon>
        <taxon>Noviherbaspirillum</taxon>
    </lineage>
</organism>
<dbReference type="RefSeq" id="WP_040038528.1">
    <property type="nucleotide sequence ID" value="NZ_JWJG01000004.1"/>
</dbReference>
<comment type="caution">
    <text evidence="2">The sequence shown here is derived from an EMBL/GenBank/DDBJ whole genome shotgun (WGS) entry which is preliminary data.</text>
</comment>
<evidence type="ECO:0000313" key="5">
    <source>
        <dbReference type="Proteomes" id="UP000031572"/>
    </source>
</evidence>
<accession>A0A0C2BUH0</accession>
<gene>
    <name evidence="4" type="ORF">TSA66_00405</name>
    <name evidence="2" type="ORF">TSA66_14250</name>
    <name evidence="3" type="ORF">TSA66_16615</name>
</gene>
<protein>
    <submittedName>
        <fullName evidence="2">Uncharacterized protein</fullName>
    </submittedName>
</protein>
<dbReference type="STRING" id="709839.TSA66_00405"/>
<proteinExistence type="predicted"/>
<dbReference type="AlphaFoldDB" id="A0A0C2BUH0"/>
<keyword evidence="5" id="KW-1185">Reference proteome</keyword>
<evidence type="ECO:0000313" key="2">
    <source>
        <dbReference type="EMBL" id="KIF81686.1"/>
    </source>
</evidence>